<evidence type="ECO:0000259" key="3">
    <source>
        <dbReference type="Pfam" id="PF04892"/>
    </source>
</evidence>
<feature type="transmembrane region" description="Helical" evidence="2">
    <location>
        <begin position="28"/>
        <end position="47"/>
    </location>
</feature>
<dbReference type="EMBL" id="BMMD01000017">
    <property type="protein sequence ID" value="GGJ87396.1"/>
    <property type="molecule type" value="Genomic_DNA"/>
</dbReference>
<keyword evidence="2" id="KW-0472">Membrane</keyword>
<keyword evidence="2" id="KW-1133">Transmembrane helix</keyword>
<dbReference type="InterPro" id="IPR053150">
    <property type="entry name" value="Teicoplanin_resist-assoc"/>
</dbReference>
<dbReference type="InterPro" id="IPR006976">
    <property type="entry name" value="VanZ-like"/>
</dbReference>
<evidence type="ECO:0000313" key="5">
    <source>
        <dbReference type="Proteomes" id="UP000636956"/>
    </source>
</evidence>
<sequence length="201" mass="21908">MTGGTGLRMPRQEPFRPASPDASGRGRLVALFVVYLVLLAWIVLWKLEPPYVGEGELRHIKLVPFAPTAEDGASEPFEVIANLALFIPYGLYLGLLAPSWRWWNHAVVVAWSSLALEVTQHVLAVGSTDITDLIVNSAGGLTGFRFLVLARRRLRDGTGTVMMRVCSVGTVILLLAAANFIAFPVHYAPLRGADIFVGSLR</sequence>
<organism evidence="4 5">
    <name type="scientific">Agromyces bauzanensis</name>
    <dbReference type="NCBI Taxonomy" id="1308924"/>
    <lineage>
        <taxon>Bacteria</taxon>
        <taxon>Bacillati</taxon>
        <taxon>Actinomycetota</taxon>
        <taxon>Actinomycetes</taxon>
        <taxon>Micrococcales</taxon>
        <taxon>Microbacteriaceae</taxon>
        <taxon>Agromyces</taxon>
    </lineage>
</organism>
<feature type="domain" description="VanZ-like" evidence="3">
    <location>
        <begin position="32"/>
        <end position="149"/>
    </location>
</feature>
<feature type="transmembrane region" description="Helical" evidence="2">
    <location>
        <begin position="161"/>
        <end position="183"/>
    </location>
</feature>
<comment type="caution">
    <text evidence="4">The sequence shown here is derived from an EMBL/GenBank/DDBJ whole genome shotgun (WGS) entry which is preliminary data.</text>
</comment>
<accession>A0A917UUQ4</accession>
<protein>
    <recommendedName>
        <fullName evidence="3">VanZ-like domain-containing protein</fullName>
    </recommendedName>
</protein>
<dbReference type="AlphaFoldDB" id="A0A917UUQ4"/>
<feature type="transmembrane region" description="Helical" evidence="2">
    <location>
        <begin position="79"/>
        <end position="97"/>
    </location>
</feature>
<dbReference type="PANTHER" id="PTHR36834">
    <property type="entry name" value="MEMBRANE PROTEIN-RELATED"/>
    <property type="match status" value="1"/>
</dbReference>
<keyword evidence="5" id="KW-1185">Reference proteome</keyword>
<evidence type="ECO:0000313" key="4">
    <source>
        <dbReference type="EMBL" id="GGJ87396.1"/>
    </source>
</evidence>
<reference evidence="4" key="2">
    <citation type="submission" date="2020-09" db="EMBL/GenBank/DDBJ databases">
        <authorList>
            <person name="Sun Q."/>
            <person name="Zhou Y."/>
        </authorList>
    </citation>
    <scope>NUCLEOTIDE SEQUENCE</scope>
    <source>
        <strain evidence="4">CGMCC 1.8984</strain>
    </source>
</reference>
<reference evidence="4" key="1">
    <citation type="journal article" date="2014" name="Int. J. Syst. Evol. Microbiol.">
        <title>Complete genome sequence of Corynebacterium casei LMG S-19264T (=DSM 44701T), isolated from a smear-ripened cheese.</title>
        <authorList>
            <consortium name="US DOE Joint Genome Institute (JGI-PGF)"/>
            <person name="Walter F."/>
            <person name="Albersmeier A."/>
            <person name="Kalinowski J."/>
            <person name="Ruckert C."/>
        </authorList>
    </citation>
    <scope>NUCLEOTIDE SEQUENCE</scope>
    <source>
        <strain evidence="4">CGMCC 1.8984</strain>
    </source>
</reference>
<name>A0A917UUQ4_9MICO</name>
<dbReference type="PANTHER" id="PTHR36834:SF1">
    <property type="entry name" value="INTEGRAL MEMBRANE PROTEIN"/>
    <property type="match status" value="1"/>
</dbReference>
<evidence type="ECO:0000256" key="1">
    <source>
        <dbReference type="SAM" id="MobiDB-lite"/>
    </source>
</evidence>
<dbReference type="Pfam" id="PF04892">
    <property type="entry name" value="VanZ"/>
    <property type="match status" value="1"/>
</dbReference>
<evidence type="ECO:0000256" key="2">
    <source>
        <dbReference type="SAM" id="Phobius"/>
    </source>
</evidence>
<dbReference type="Proteomes" id="UP000636956">
    <property type="component" value="Unassembled WGS sequence"/>
</dbReference>
<proteinExistence type="predicted"/>
<dbReference type="RefSeq" id="WP_229662360.1">
    <property type="nucleotide sequence ID" value="NZ_BAABFW010000005.1"/>
</dbReference>
<gene>
    <name evidence="4" type="ORF">GCM10011372_27360</name>
</gene>
<feature type="region of interest" description="Disordered" evidence="1">
    <location>
        <begin position="1"/>
        <end position="21"/>
    </location>
</feature>
<keyword evidence="2" id="KW-0812">Transmembrane</keyword>